<feature type="transmembrane region" description="Helical" evidence="8">
    <location>
        <begin position="150"/>
        <end position="171"/>
    </location>
</feature>
<dbReference type="Gene3D" id="1.20.1720.10">
    <property type="entry name" value="Multidrug resistance protein D"/>
    <property type="match status" value="1"/>
</dbReference>
<keyword evidence="6 8" id="KW-1133">Transmembrane helix</keyword>
<dbReference type="SUPFAM" id="SSF103473">
    <property type="entry name" value="MFS general substrate transporter"/>
    <property type="match status" value="1"/>
</dbReference>
<dbReference type="GO" id="GO:0022857">
    <property type="term" value="F:transmembrane transporter activity"/>
    <property type="evidence" value="ECO:0007669"/>
    <property type="project" value="InterPro"/>
</dbReference>
<evidence type="ECO:0000256" key="7">
    <source>
        <dbReference type="ARBA" id="ARBA00023136"/>
    </source>
</evidence>
<accession>A0A4Q8L5M0</accession>
<dbReference type="RefSeq" id="WP_130552574.1">
    <property type="nucleotide sequence ID" value="NZ_SHMC01000008.1"/>
</dbReference>
<dbReference type="InterPro" id="IPR011701">
    <property type="entry name" value="MFS"/>
</dbReference>
<dbReference type="InterPro" id="IPR020846">
    <property type="entry name" value="MFS_dom"/>
</dbReference>
<feature type="transmembrane region" description="Helical" evidence="8">
    <location>
        <begin position="90"/>
        <end position="110"/>
    </location>
</feature>
<feature type="transmembrane region" description="Helical" evidence="8">
    <location>
        <begin position="116"/>
        <end position="138"/>
    </location>
</feature>
<feature type="transmembrane region" description="Helical" evidence="8">
    <location>
        <begin position="21"/>
        <end position="43"/>
    </location>
</feature>
<keyword evidence="7 8" id="KW-0472">Membrane</keyword>
<feature type="transmembrane region" description="Helical" evidence="8">
    <location>
        <begin position="495"/>
        <end position="513"/>
    </location>
</feature>
<evidence type="ECO:0000256" key="2">
    <source>
        <dbReference type="ARBA" id="ARBA00008537"/>
    </source>
</evidence>
<evidence type="ECO:0000256" key="6">
    <source>
        <dbReference type="ARBA" id="ARBA00022989"/>
    </source>
</evidence>
<dbReference type="PANTHER" id="PTHR42718">
    <property type="entry name" value="MAJOR FACILITATOR SUPERFAMILY MULTIDRUG TRANSPORTER MFSC"/>
    <property type="match status" value="1"/>
</dbReference>
<feature type="transmembrane region" description="Helical" evidence="8">
    <location>
        <begin position="244"/>
        <end position="262"/>
    </location>
</feature>
<dbReference type="PANTHER" id="PTHR42718:SF9">
    <property type="entry name" value="MAJOR FACILITATOR SUPERFAMILY MULTIDRUG TRANSPORTER MFSC"/>
    <property type="match status" value="1"/>
</dbReference>
<sequence length="525" mass="55116">MSATGASADAGAAGARKADAGAWLAVAAGTIGSFMATLDISIVNAALPTIQGEVGASGTEGTWISTAYLVSEIVMIPLTGWFVRTLGLRNFLLICALAFTAFSVMCGLSTSLPMMIVGRVGQGFAGGALIPTALTIVATRLPPSQQTMGTALFGMTVIMGPVIGPLLGGWLTENVSWHYAFFLNVPVCAGLVALLLLGLQHEQARWAGLLEADWLGIFGLTAGLGGLTVVLEEGQRERWFESEFILWLSALSLVGFAALLATQFLRHEPVIQLKVLLNRSFSAVFVMMLAVGMILFGVMYMIPQFLAMVSGYNTEQSGYVLLLGGVPTVILMPFMPKLLGTVDVRVLVIGGLLCFAAACFINIDLTSYSVGKTFVAGQLLQGCGLALAMMALNQAAISSVPKDLAGDASGLFNAARNLGGSIGLALISTFQERRMTYHTQVLGSSVTANSPAGQDYVHQLTGALHAGGGDAPMQAIGALARMVQLQALVMTYNDLFWIFGVIVVCSIPLAFLLKPLPKGTQLAMH</sequence>
<dbReference type="PROSITE" id="PS50850">
    <property type="entry name" value="MFS"/>
    <property type="match status" value="1"/>
</dbReference>
<evidence type="ECO:0000313" key="11">
    <source>
        <dbReference type="Proteomes" id="UP000292627"/>
    </source>
</evidence>
<gene>
    <name evidence="10" type="ORF">EA660_16555</name>
</gene>
<evidence type="ECO:0000259" key="9">
    <source>
        <dbReference type="PROSITE" id="PS50850"/>
    </source>
</evidence>
<feature type="transmembrane region" description="Helical" evidence="8">
    <location>
        <begin position="283"/>
        <end position="302"/>
    </location>
</feature>
<comment type="similarity">
    <text evidence="2">Belongs to the major facilitator superfamily. EmrB family.</text>
</comment>
<keyword evidence="3" id="KW-0813">Transport</keyword>
<protein>
    <submittedName>
        <fullName evidence="10">DHA2 family efflux MFS transporter permease subunit</fullName>
    </submittedName>
</protein>
<evidence type="ECO:0000256" key="1">
    <source>
        <dbReference type="ARBA" id="ARBA00004651"/>
    </source>
</evidence>
<evidence type="ECO:0000256" key="4">
    <source>
        <dbReference type="ARBA" id="ARBA00022475"/>
    </source>
</evidence>
<keyword evidence="5 8" id="KW-0812">Transmembrane</keyword>
<dbReference type="Gene3D" id="1.20.1250.20">
    <property type="entry name" value="MFS general substrate transporter like domains"/>
    <property type="match status" value="1"/>
</dbReference>
<dbReference type="OrthoDB" id="9812221at2"/>
<feature type="transmembrane region" description="Helical" evidence="8">
    <location>
        <begin position="317"/>
        <end position="334"/>
    </location>
</feature>
<dbReference type="Pfam" id="PF07690">
    <property type="entry name" value="MFS_1"/>
    <property type="match status" value="1"/>
</dbReference>
<evidence type="ECO:0000256" key="3">
    <source>
        <dbReference type="ARBA" id="ARBA00022448"/>
    </source>
</evidence>
<feature type="transmembrane region" description="Helical" evidence="8">
    <location>
        <begin position="346"/>
        <end position="363"/>
    </location>
</feature>
<evidence type="ECO:0000313" key="10">
    <source>
        <dbReference type="EMBL" id="TAA21570.1"/>
    </source>
</evidence>
<dbReference type="InterPro" id="IPR004638">
    <property type="entry name" value="EmrB-like"/>
</dbReference>
<comment type="caution">
    <text evidence="10">The sequence shown here is derived from an EMBL/GenBank/DDBJ whole genome shotgun (WGS) entry which is preliminary data.</text>
</comment>
<dbReference type="AlphaFoldDB" id="A0A4Q8L5M0"/>
<feature type="transmembrane region" description="Helical" evidence="8">
    <location>
        <begin position="63"/>
        <end position="83"/>
    </location>
</feature>
<dbReference type="EMBL" id="SHMC01000008">
    <property type="protein sequence ID" value="TAA21570.1"/>
    <property type="molecule type" value="Genomic_DNA"/>
</dbReference>
<comment type="subcellular location">
    <subcellularLocation>
        <location evidence="1">Cell membrane</location>
        <topology evidence="1">Multi-pass membrane protein</topology>
    </subcellularLocation>
</comment>
<evidence type="ECO:0000256" key="5">
    <source>
        <dbReference type="ARBA" id="ARBA00022692"/>
    </source>
</evidence>
<dbReference type="NCBIfam" id="TIGR00711">
    <property type="entry name" value="efflux_EmrB"/>
    <property type="match status" value="1"/>
</dbReference>
<dbReference type="CDD" id="cd17503">
    <property type="entry name" value="MFS_LmrB_MDR_like"/>
    <property type="match status" value="1"/>
</dbReference>
<organism evidence="10 11">
    <name type="scientific">Pseudoxanthomonas winnipegensis</name>
    <dbReference type="NCBI Taxonomy" id="2480810"/>
    <lineage>
        <taxon>Bacteria</taxon>
        <taxon>Pseudomonadati</taxon>
        <taxon>Pseudomonadota</taxon>
        <taxon>Gammaproteobacteria</taxon>
        <taxon>Lysobacterales</taxon>
        <taxon>Lysobacteraceae</taxon>
        <taxon>Pseudoxanthomonas</taxon>
    </lineage>
</organism>
<keyword evidence="4" id="KW-1003">Cell membrane</keyword>
<proteinExistence type="inferred from homology"/>
<feature type="domain" description="Major facilitator superfamily (MFS) profile" evidence="9">
    <location>
        <begin position="25"/>
        <end position="518"/>
    </location>
</feature>
<dbReference type="GO" id="GO:0005886">
    <property type="term" value="C:plasma membrane"/>
    <property type="evidence" value="ECO:0007669"/>
    <property type="project" value="UniProtKB-SubCell"/>
</dbReference>
<reference evidence="10 11" key="1">
    <citation type="submission" date="2019-02" db="EMBL/GenBank/DDBJ databases">
        <title>WGS of Pseudoxanthomonas species novum from clinical isolates.</title>
        <authorList>
            <person name="Bernier A.-M."/>
            <person name="Bernard K."/>
            <person name="Vachon A."/>
        </authorList>
    </citation>
    <scope>NUCLEOTIDE SEQUENCE [LARGE SCALE GENOMIC DNA]</scope>
    <source>
        <strain evidence="10 11">NML171200</strain>
    </source>
</reference>
<feature type="transmembrane region" description="Helical" evidence="8">
    <location>
        <begin position="177"/>
        <end position="200"/>
    </location>
</feature>
<feature type="transmembrane region" description="Helical" evidence="8">
    <location>
        <begin position="212"/>
        <end position="232"/>
    </location>
</feature>
<name>A0A4Q8L5M0_9GAMM</name>
<evidence type="ECO:0000256" key="8">
    <source>
        <dbReference type="SAM" id="Phobius"/>
    </source>
</evidence>
<dbReference type="InterPro" id="IPR036259">
    <property type="entry name" value="MFS_trans_sf"/>
</dbReference>
<dbReference type="Proteomes" id="UP000292627">
    <property type="component" value="Unassembled WGS sequence"/>
</dbReference>